<feature type="transmembrane region" description="Helical" evidence="1">
    <location>
        <begin position="34"/>
        <end position="51"/>
    </location>
</feature>
<dbReference type="AlphaFoldDB" id="A0A1I3EHA5"/>
<keyword evidence="1" id="KW-0472">Membrane</keyword>
<feature type="transmembrane region" description="Helical" evidence="1">
    <location>
        <begin position="84"/>
        <end position="104"/>
    </location>
</feature>
<feature type="transmembrane region" description="Helical" evidence="1">
    <location>
        <begin position="155"/>
        <end position="175"/>
    </location>
</feature>
<feature type="transmembrane region" description="Helical" evidence="1">
    <location>
        <begin position="187"/>
        <end position="220"/>
    </location>
</feature>
<reference evidence="2 3" key="1">
    <citation type="submission" date="2016-10" db="EMBL/GenBank/DDBJ databases">
        <authorList>
            <person name="de Groot N.N."/>
        </authorList>
    </citation>
    <scope>NUCLEOTIDE SEQUENCE [LARGE SCALE GENOMIC DNA]</scope>
    <source>
        <strain evidence="2 3">Z108</strain>
    </source>
</reference>
<evidence type="ECO:0000313" key="2">
    <source>
        <dbReference type="EMBL" id="SFH98342.1"/>
    </source>
</evidence>
<feature type="transmembrane region" description="Helical" evidence="1">
    <location>
        <begin position="226"/>
        <end position="250"/>
    </location>
</feature>
<dbReference type="RefSeq" id="WP_075443221.1">
    <property type="nucleotide sequence ID" value="NZ_FOQK01000010.1"/>
</dbReference>
<protein>
    <submittedName>
        <fullName evidence="2">Uncharacterized protein</fullName>
    </submittedName>
</protein>
<accession>A0A1I3EHA5</accession>
<organism evidence="2 3">
    <name type="scientific">Selenomonas ruminantium</name>
    <dbReference type="NCBI Taxonomy" id="971"/>
    <lineage>
        <taxon>Bacteria</taxon>
        <taxon>Bacillati</taxon>
        <taxon>Bacillota</taxon>
        <taxon>Negativicutes</taxon>
        <taxon>Selenomonadales</taxon>
        <taxon>Selenomonadaceae</taxon>
        <taxon>Selenomonas</taxon>
    </lineage>
</organism>
<feature type="transmembrane region" description="Helical" evidence="1">
    <location>
        <begin position="325"/>
        <end position="343"/>
    </location>
</feature>
<dbReference type="EMBL" id="FOQK01000010">
    <property type="protein sequence ID" value="SFH98342.1"/>
    <property type="molecule type" value="Genomic_DNA"/>
</dbReference>
<feature type="transmembrane region" description="Helical" evidence="1">
    <location>
        <begin position="116"/>
        <end position="135"/>
    </location>
</feature>
<sequence length="399" mass="45507">MKHTFYVLKLHDYVAILFFSFGIGRIVWSGYNTVLLFLGLLWICLVLPWFVRMSYIIDKKVMLYSLFILIYGLIMLTANDFNVAISYFGTYLIYWIILVMSSYYCQPMYINRIKKIIDIVLVWIGIMCLGAIIYYNSHPGAARLYATHQSDLDGYMIGGGYQLAIICSMLLPLCIERIFKHERIYILFSVLMIVLIWKTSSVITIITAALACLVQFAYQISARKRFYMLVVVAVCAFFSGYVGDIIIDLFSVQKTSGIAPNPVFVRMSEIGMLLNGVNVGEILNTALYLRIENYMYPIQSIMDNPLFGSMFSKGVSPESGIYNDSVIITSFACWGIPLTMLYLSPFICNFVRYKIWGGSIFAIIMTLLLNPSMGFSLICGAWLILPALCKINMNYRNER</sequence>
<evidence type="ECO:0000313" key="3">
    <source>
        <dbReference type="Proteomes" id="UP000183639"/>
    </source>
</evidence>
<dbReference type="Proteomes" id="UP000183639">
    <property type="component" value="Unassembled WGS sequence"/>
</dbReference>
<feature type="transmembrane region" description="Helical" evidence="1">
    <location>
        <begin position="12"/>
        <end position="28"/>
    </location>
</feature>
<keyword evidence="1" id="KW-0812">Transmembrane</keyword>
<evidence type="ECO:0000256" key="1">
    <source>
        <dbReference type="SAM" id="Phobius"/>
    </source>
</evidence>
<keyword evidence="1" id="KW-1133">Transmembrane helix</keyword>
<gene>
    <name evidence="2" type="ORF">SAMN04487861_11043</name>
</gene>
<feature type="transmembrane region" description="Helical" evidence="1">
    <location>
        <begin position="61"/>
        <end position="78"/>
    </location>
</feature>
<name>A0A1I3EHA5_SELRU</name>
<proteinExistence type="predicted"/>